<dbReference type="EMBL" id="BPLR01011242">
    <property type="protein sequence ID" value="GIY45160.1"/>
    <property type="molecule type" value="Genomic_DNA"/>
</dbReference>
<dbReference type="AlphaFoldDB" id="A0AAV4TGB7"/>
<proteinExistence type="predicted"/>
<evidence type="ECO:0000313" key="1">
    <source>
        <dbReference type="EMBL" id="GIY45160.1"/>
    </source>
</evidence>
<evidence type="ECO:0000313" key="2">
    <source>
        <dbReference type="Proteomes" id="UP001054945"/>
    </source>
</evidence>
<sequence length="146" mass="15706">MTPPALNETLKFRIPDLPDFGIQSRCAVNSGNCALAGISNENGICLIVIMGEGLSLISLSLWLVGDGVPRRLTVRCHNKLFDLPPADGVDNEGVCPATGLSGELSIVSNDTLWMSIAVSVAFRNRVSIVFCLTYIEIQNKGLIFVE</sequence>
<protein>
    <submittedName>
        <fullName evidence="1">Uncharacterized protein</fullName>
    </submittedName>
</protein>
<accession>A0AAV4TGB7</accession>
<organism evidence="1 2">
    <name type="scientific">Caerostris extrusa</name>
    <name type="common">Bark spider</name>
    <name type="synonym">Caerostris bankana</name>
    <dbReference type="NCBI Taxonomy" id="172846"/>
    <lineage>
        <taxon>Eukaryota</taxon>
        <taxon>Metazoa</taxon>
        <taxon>Ecdysozoa</taxon>
        <taxon>Arthropoda</taxon>
        <taxon>Chelicerata</taxon>
        <taxon>Arachnida</taxon>
        <taxon>Araneae</taxon>
        <taxon>Araneomorphae</taxon>
        <taxon>Entelegynae</taxon>
        <taxon>Araneoidea</taxon>
        <taxon>Araneidae</taxon>
        <taxon>Caerostris</taxon>
    </lineage>
</organism>
<comment type="caution">
    <text evidence="1">The sequence shown here is derived from an EMBL/GenBank/DDBJ whole genome shotgun (WGS) entry which is preliminary data.</text>
</comment>
<keyword evidence="2" id="KW-1185">Reference proteome</keyword>
<name>A0AAV4TGB7_CAEEX</name>
<gene>
    <name evidence="1" type="ORF">CEXT_755751</name>
</gene>
<dbReference type="Proteomes" id="UP001054945">
    <property type="component" value="Unassembled WGS sequence"/>
</dbReference>
<reference evidence="1 2" key="1">
    <citation type="submission" date="2021-06" db="EMBL/GenBank/DDBJ databases">
        <title>Caerostris extrusa draft genome.</title>
        <authorList>
            <person name="Kono N."/>
            <person name="Arakawa K."/>
        </authorList>
    </citation>
    <scope>NUCLEOTIDE SEQUENCE [LARGE SCALE GENOMIC DNA]</scope>
</reference>